<dbReference type="RefSeq" id="WP_343912202.1">
    <property type="nucleotide sequence ID" value="NZ_BAAAGE010000002.1"/>
</dbReference>
<keyword evidence="1" id="KW-0732">Signal</keyword>
<protein>
    <recommendedName>
        <fullName evidence="4">DNA topoisomerase IV</fullName>
    </recommendedName>
</protein>
<reference evidence="3" key="1">
    <citation type="journal article" date="2019" name="Int. J. Syst. Evol. Microbiol.">
        <title>The Global Catalogue of Microorganisms (GCM) 10K type strain sequencing project: providing services to taxonomists for standard genome sequencing and annotation.</title>
        <authorList>
            <consortium name="The Broad Institute Genomics Platform"/>
            <consortium name="The Broad Institute Genome Sequencing Center for Infectious Disease"/>
            <person name="Wu L."/>
            <person name="Ma J."/>
        </authorList>
    </citation>
    <scope>NUCLEOTIDE SEQUENCE [LARGE SCALE GENOMIC DNA]</scope>
    <source>
        <strain evidence="3">JCM 15974</strain>
    </source>
</reference>
<evidence type="ECO:0000313" key="2">
    <source>
        <dbReference type="EMBL" id="GAA0720262.1"/>
    </source>
</evidence>
<gene>
    <name evidence="2" type="ORF">GCM10009430_20240</name>
</gene>
<proteinExistence type="predicted"/>
<dbReference type="PROSITE" id="PS51257">
    <property type="entry name" value="PROKAR_LIPOPROTEIN"/>
    <property type="match status" value="1"/>
</dbReference>
<organism evidence="2 3">
    <name type="scientific">Aquimarina litoralis</name>
    <dbReference type="NCBI Taxonomy" id="584605"/>
    <lineage>
        <taxon>Bacteria</taxon>
        <taxon>Pseudomonadati</taxon>
        <taxon>Bacteroidota</taxon>
        <taxon>Flavobacteriia</taxon>
        <taxon>Flavobacteriales</taxon>
        <taxon>Flavobacteriaceae</taxon>
        <taxon>Aquimarina</taxon>
    </lineage>
</organism>
<feature type="chain" id="PRO_5047282535" description="DNA topoisomerase IV" evidence="1">
    <location>
        <begin position="20"/>
        <end position="125"/>
    </location>
</feature>
<evidence type="ECO:0000313" key="3">
    <source>
        <dbReference type="Proteomes" id="UP001501758"/>
    </source>
</evidence>
<feature type="signal peptide" evidence="1">
    <location>
        <begin position="1"/>
        <end position="19"/>
    </location>
</feature>
<keyword evidence="3" id="KW-1185">Reference proteome</keyword>
<sequence>MIRLFFLFLASLLFLGCYQQERDCQNFHTGTFEFETYLNGELAKTTFVRNDSIEIDYFLGKSDTASIRWINDCEYIVKKLHPKNMAEEKAIHMKILTTDGDTYTFEYGLVGVKKNKQRGTAKKVN</sequence>
<dbReference type="EMBL" id="BAAAGE010000002">
    <property type="protein sequence ID" value="GAA0720262.1"/>
    <property type="molecule type" value="Genomic_DNA"/>
</dbReference>
<comment type="caution">
    <text evidence="2">The sequence shown here is derived from an EMBL/GenBank/DDBJ whole genome shotgun (WGS) entry which is preliminary data.</text>
</comment>
<name>A0ABP3U1A1_9FLAO</name>
<evidence type="ECO:0008006" key="4">
    <source>
        <dbReference type="Google" id="ProtNLM"/>
    </source>
</evidence>
<evidence type="ECO:0000256" key="1">
    <source>
        <dbReference type="SAM" id="SignalP"/>
    </source>
</evidence>
<dbReference type="Proteomes" id="UP001501758">
    <property type="component" value="Unassembled WGS sequence"/>
</dbReference>
<accession>A0ABP3U1A1</accession>